<protein>
    <submittedName>
        <fullName evidence="5">Uncharacterized protein</fullName>
    </submittedName>
</protein>
<sequence>MSPRTEKQLEAHKKEKKEKIIRGALRLFATKGYFNTSISDIANELNISKGSLYNYFDNKERLLNEAVDFALKEASELNLSEDDLKDLSPEKIFKAVVEGYFKLLEEKKELWSLIVSLAIHVGSIPSVHKTISSIYEELTKQLSELFTMIGHHDPENEAVKLGALMDGIGIQYMIFGESYPLNSIKENIIKGYINSKKNLP</sequence>
<dbReference type="KEGG" id="marb:CJ263_15700"/>
<dbReference type="InterPro" id="IPR001647">
    <property type="entry name" value="HTH_TetR"/>
</dbReference>
<evidence type="ECO:0000256" key="2">
    <source>
        <dbReference type="ARBA" id="ARBA00023015"/>
    </source>
</evidence>
<dbReference type="PROSITE" id="PS01081">
    <property type="entry name" value="HTH_TETR_1"/>
    <property type="match status" value="1"/>
</dbReference>
<keyword evidence="1" id="KW-0678">Repressor</keyword>
<dbReference type="SUPFAM" id="SSF48498">
    <property type="entry name" value="Tetracyclin repressor-like, C-terminal domain"/>
    <property type="match status" value="1"/>
</dbReference>
<gene>
    <name evidence="5" type="ORF">CJ263_15700</name>
</gene>
<evidence type="ECO:0000313" key="6">
    <source>
        <dbReference type="Proteomes" id="UP000215244"/>
    </source>
</evidence>
<dbReference type="EMBL" id="CP022957">
    <property type="protein sequence ID" value="ASV31541.1"/>
    <property type="molecule type" value="Genomic_DNA"/>
</dbReference>
<evidence type="ECO:0000256" key="1">
    <source>
        <dbReference type="ARBA" id="ARBA00022491"/>
    </source>
</evidence>
<dbReference type="InterPro" id="IPR036271">
    <property type="entry name" value="Tet_transcr_reg_TetR-rel_C_sf"/>
</dbReference>
<evidence type="ECO:0000256" key="3">
    <source>
        <dbReference type="ARBA" id="ARBA00023125"/>
    </source>
</evidence>
<dbReference type="InterPro" id="IPR009057">
    <property type="entry name" value="Homeodomain-like_sf"/>
</dbReference>
<dbReference type="InterPro" id="IPR039538">
    <property type="entry name" value="BetI_C"/>
</dbReference>
<dbReference type="Pfam" id="PF00440">
    <property type="entry name" value="TetR_N"/>
    <property type="match status" value="1"/>
</dbReference>
<dbReference type="AlphaFoldDB" id="A0A223V836"/>
<organism evidence="5 6">
    <name type="scientific">Maribacter cobaltidurans</name>
    <dbReference type="NCBI Taxonomy" id="1178778"/>
    <lineage>
        <taxon>Bacteria</taxon>
        <taxon>Pseudomonadati</taxon>
        <taxon>Bacteroidota</taxon>
        <taxon>Flavobacteriia</taxon>
        <taxon>Flavobacteriales</taxon>
        <taxon>Flavobacteriaceae</taxon>
        <taxon>Maribacter</taxon>
    </lineage>
</organism>
<keyword evidence="4" id="KW-0804">Transcription</keyword>
<evidence type="ECO:0000313" key="5">
    <source>
        <dbReference type="EMBL" id="ASV31541.1"/>
    </source>
</evidence>
<dbReference type="InterPro" id="IPR023772">
    <property type="entry name" value="DNA-bd_HTH_TetR-type_CS"/>
</dbReference>
<reference evidence="5 6" key="1">
    <citation type="submission" date="2017-08" db="EMBL/GenBank/DDBJ databases">
        <title>The complete genome sequence of Maribacter sp. B1, isolated from deep-sea sediment.</title>
        <authorList>
            <person name="Wu Y.-H."/>
            <person name="Cheng H."/>
            <person name="Xu X.-W."/>
        </authorList>
    </citation>
    <scope>NUCLEOTIDE SEQUENCE [LARGE SCALE GENOMIC DNA]</scope>
    <source>
        <strain evidence="5 6">B1</strain>
    </source>
</reference>
<dbReference type="PANTHER" id="PTHR43479">
    <property type="entry name" value="ACREF/ENVCD OPERON REPRESSOR-RELATED"/>
    <property type="match status" value="1"/>
</dbReference>
<dbReference type="SUPFAM" id="SSF46689">
    <property type="entry name" value="Homeodomain-like"/>
    <property type="match status" value="1"/>
</dbReference>
<keyword evidence="3" id="KW-0238">DNA-binding</keyword>
<keyword evidence="2" id="KW-0805">Transcription regulation</keyword>
<dbReference type="GO" id="GO:0003677">
    <property type="term" value="F:DNA binding"/>
    <property type="evidence" value="ECO:0007669"/>
    <property type="project" value="UniProtKB-UniRule"/>
</dbReference>
<dbReference type="RefSeq" id="WP_094998143.1">
    <property type="nucleotide sequence ID" value="NZ_BMJL01000013.1"/>
</dbReference>
<dbReference type="Pfam" id="PF13977">
    <property type="entry name" value="TetR_C_6"/>
    <property type="match status" value="1"/>
</dbReference>
<accession>A0A223V836</accession>
<dbReference type="PROSITE" id="PS50977">
    <property type="entry name" value="HTH_TETR_2"/>
    <property type="match status" value="1"/>
</dbReference>
<evidence type="ECO:0000256" key="4">
    <source>
        <dbReference type="ARBA" id="ARBA00023163"/>
    </source>
</evidence>
<name>A0A223V836_9FLAO</name>
<dbReference type="Gene3D" id="1.10.357.10">
    <property type="entry name" value="Tetracycline Repressor, domain 2"/>
    <property type="match status" value="1"/>
</dbReference>
<dbReference type="PRINTS" id="PR00455">
    <property type="entry name" value="HTHTETR"/>
</dbReference>
<dbReference type="Proteomes" id="UP000215244">
    <property type="component" value="Chromosome"/>
</dbReference>
<dbReference type="PANTHER" id="PTHR43479:SF11">
    <property type="entry name" value="ACREF_ENVCD OPERON REPRESSOR-RELATED"/>
    <property type="match status" value="1"/>
</dbReference>
<keyword evidence="6" id="KW-1185">Reference proteome</keyword>
<dbReference type="InterPro" id="IPR050624">
    <property type="entry name" value="HTH-type_Tx_Regulator"/>
</dbReference>
<proteinExistence type="predicted"/>
<dbReference type="OrthoDB" id="6430772at2"/>